<proteinExistence type="predicted"/>
<dbReference type="InterPro" id="IPR001387">
    <property type="entry name" value="Cro/C1-type_HTH"/>
</dbReference>
<comment type="caution">
    <text evidence="3">The sequence shown here is derived from an EMBL/GenBank/DDBJ whole genome shotgun (WGS) entry which is preliminary data.</text>
</comment>
<organism evidence="3 4">
    <name type="scientific">Streptomyces axinellae</name>
    <dbReference type="NCBI Taxonomy" id="552788"/>
    <lineage>
        <taxon>Bacteria</taxon>
        <taxon>Bacillati</taxon>
        <taxon>Actinomycetota</taxon>
        <taxon>Actinomycetes</taxon>
        <taxon>Kitasatosporales</taxon>
        <taxon>Streptomycetaceae</taxon>
        <taxon>Streptomyces</taxon>
    </lineage>
</organism>
<dbReference type="RefSeq" id="WP_344562607.1">
    <property type="nucleotide sequence ID" value="NZ_BAAARJ010000003.1"/>
</dbReference>
<feature type="region of interest" description="Disordered" evidence="1">
    <location>
        <begin position="185"/>
        <end position="226"/>
    </location>
</feature>
<gene>
    <name evidence="3" type="ORF">GCM10009863_10250</name>
</gene>
<dbReference type="Pfam" id="PF13560">
    <property type="entry name" value="HTH_31"/>
    <property type="match status" value="1"/>
</dbReference>
<dbReference type="EMBL" id="BAAARJ010000003">
    <property type="protein sequence ID" value="GAA2598839.1"/>
    <property type="molecule type" value="Genomic_DNA"/>
</dbReference>
<feature type="domain" description="HTH cro/C1-type" evidence="2">
    <location>
        <begin position="29"/>
        <end position="89"/>
    </location>
</feature>
<evidence type="ECO:0000313" key="3">
    <source>
        <dbReference type="EMBL" id="GAA2598839.1"/>
    </source>
</evidence>
<evidence type="ECO:0000259" key="2">
    <source>
        <dbReference type="SMART" id="SM00530"/>
    </source>
</evidence>
<evidence type="ECO:0000313" key="4">
    <source>
        <dbReference type="Proteomes" id="UP001501447"/>
    </source>
</evidence>
<evidence type="ECO:0000256" key="1">
    <source>
        <dbReference type="SAM" id="MobiDB-lite"/>
    </source>
</evidence>
<feature type="compositionally biased region" description="Pro residues" evidence="1">
    <location>
        <begin position="9"/>
        <end position="18"/>
    </location>
</feature>
<keyword evidence="4" id="KW-1185">Reference proteome</keyword>
<protein>
    <recommendedName>
        <fullName evidence="2">HTH cro/C1-type domain-containing protein</fullName>
    </recommendedName>
</protein>
<dbReference type="Proteomes" id="UP001501447">
    <property type="component" value="Unassembled WGS sequence"/>
</dbReference>
<reference evidence="4" key="1">
    <citation type="journal article" date="2019" name="Int. J. Syst. Evol. Microbiol.">
        <title>The Global Catalogue of Microorganisms (GCM) 10K type strain sequencing project: providing services to taxonomists for standard genome sequencing and annotation.</title>
        <authorList>
            <consortium name="The Broad Institute Genomics Platform"/>
            <consortium name="The Broad Institute Genome Sequencing Center for Infectious Disease"/>
            <person name="Wu L."/>
            <person name="Ma J."/>
        </authorList>
    </citation>
    <scope>NUCLEOTIDE SEQUENCE [LARGE SCALE GENOMIC DNA]</scope>
    <source>
        <strain evidence="4">JCM 16373</strain>
    </source>
</reference>
<dbReference type="CDD" id="cd00093">
    <property type="entry name" value="HTH_XRE"/>
    <property type="match status" value="1"/>
</dbReference>
<feature type="compositionally biased region" description="Gly residues" evidence="1">
    <location>
        <begin position="134"/>
        <end position="143"/>
    </location>
</feature>
<name>A0ABP6C2B8_9ACTN</name>
<dbReference type="Gene3D" id="1.10.260.40">
    <property type="entry name" value="lambda repressor-like DNA-binding domains"/>
    <property type="match status" value="1"/>
</dbReference>
<dbReference type="SUPFAM" id="SSF47413">
    <property type="entry name" value="lambda repressor-like DNA-binding domains"/>
    <property type="match status" value="1"/>
</dbReference>
<feature type="region of interest" description="Disordered" evidence="1">
    <location>
        <begin position="105"/>
        <end position="154"/>
    </location>
</feature>
<feature type="region of interest" description="Disordered" evidence="1">
    <location>
        <begin position="1"/>
        <end position="22"/>
    </location>
</feature>
<accession>A0ABP6C2B8</accession>
<dbReference type="InterPro" id="IPR010982">
    <property type="entry name" value="Lambda_DNA-bd_dom_sf"/>
</dbReference>
<feature type="compositionally biased region" description="Gly residues" evidence="1">
    <location>
        <begin position="105"/>
        <end position="123"/>
    </location>
</feature>
<dbReference type="CDD" id="cd00161">
    <property type="entry name" value="beta-trefoil_Ricin-like"/>
    <property type="match status" value="1"/>
</dbReference>
<dbReference type="SMART" id="SM00530">
    <property type="entry name" value="HTH_XRE"/>
    <property type="match status" value="1"/>
</dbReference>
<feature type="compositionally biased region" description="Low complexity" evidence="1">
    <location>
        <begin position="144"/>
        <end position="154"/>
    </location>
</feature>
<sequence>MDAEGKPVPASPHLPATPPARNVPAFLKRLRELKEESGLTLRQLEERATAAGDYLPRSTLSHMLSGGRLPRPELLTAFVRACGREKDVAAWLSARQAVAAAGAAAEGGGDPAGEGGGGPGGAGQEEEAGRSGEGRGGGAGAGGSARRPGTGPARVRARGRLRQARVLVPAAVVVLLAATAGVLSVRGDESGAPPDRTTPAADGSSEGESSGEADAEPARADGEVPRGAVRVRPLTAPGLCLTDGKVRDGRYDSLVAVQRPCGQTSPQTTELRPAPGTARHRVEWNHPEFGTGCLKVLTSGPGKDLLEPWDTCNRADVFRLVRAKGRLVFTLRTEDGRCVGIARPVTAEGSEAVAQPCASGRHQRFRIESAGE</sequence>